<accession>A0AAD5MTM7</accession>
<dbReference type="EMBL" id="JAHQIW010001869">
    <property type="protein sequence ID" value="KAJ1353851.1"/>
    <property type="molecule type" value="Genomic_DNA"/>
</dbReference>
<comment type="caution">
    <text evidence="1">The sequence shown here is derived from an EMBL/GenBank/DDBJ whole genome shotgun (WGS) entry which is preliminary data.</text>
</comment>
<keyword evidence="2" id="KW-1185">Reference proteome</keyword>
<gene>
    <name evidence="1" type="ORF">KIN20_010613</name>
</gene>
<name>A0AAD5MTM7_PARTN</name>
<proteinExistence type="predicted"/>
<organism evidence="1 2">
    <name type="scientific">Parelaphostrongylus tenuis</name>
    <name type="common">Meningeal worm</name>
    <dbReference type="NCBI Taxonomy" id="148309"/>
    <lineage>
        <taxon>Eukaryota</taxon>
        <taxon>Metazoa</taxon>
        <taxon>Ecdysozoa</taxon>
        <taxon>Nematoda</taxon>
        <taxon>Chromadorea</taxon>
        <taxon>Rhabditida</taxon>
        <taxon>Rhabditina</taxon>
        <taxon>Rhabditomorpha</taxon>
        <taxon>Strongyloidea</taxon>
        <taxon>Metastrongylidae</taxon>
        <taxon>Parelaphostrongylus</taxon>
    </lineage>
</organism>
<dbReference type="AlphaFoldDB" id="A0AAD5MTM7"/>
<dbReference type="Proteomes" id="UP001196413">
    <property type="component" value="Unassembled WGS sequence"/>
</dbReference>
<reference evidence="1" key="1">
    <citation type="submission" date="2021-06" db="EMBL/GenBank/DDBJ databases">
        <title>Parelaphostrongylus tenuis whole genome reference sequence.</title>
        <authorList>
            <person name="Garwood T.J."/>
            <person name="Larsen P.A."/>
            <person name="Fountain-Jones N.M."/>
            <person name="Garbe J.R."/>
            <person name="Macchietto M.G."/>
            <person name="Kania S.A."/>
            <person name="Gerhold R.W."/>
            <person name="Richards J.E."/>
            <person name="Wolf T.M."/>
        </authorList>
    </citation>
    <scope>NUCLEOTIDE SEQUENCE</scope>
    <source>
        <strain evidence="1">MNPRO001-30</strain>
        <tissue evidence="1">Meninges</tissue>
    </source>
</reference>
<sequence length="62" mass="7060">MADKQSREPVIQWLARVQEKKKSYMALIYCENLRKHTKANTFGSSASATVTTSMEAVINSYF</sequence>
<evidence type="ECO:0000313" key="1">
    <source>
        <dbReference type="EMBL" id="KAJ1353851.1"/>
    </source>
</evidence>
<protein>
    <submittedName>
        <fullName evidence="1">Uncharacterized protein</fullName>
    </submittedName>
</protein>
<evidence type="ECO:0000313" key="2">
    <source>
        <dbReference type="Proteomes" id="UP001196413"/>
    </source>
</evidence>